<gene>
    <name evidence="3" type="ORF">BES34_013830</name>
</gene>
<evidence type="ECO:0000259" key="2">
    <source>
        <dbReference type="Pfam" id="PF13751"/>
    </source>
</evidence>
<organism evidence="3 4">
    <name type="scientific">Leptospira inadai serovar Lyme</name>
    <dbReference type="NCBI Taxonomy" id="293084"/>
    <lineage>
        <taxon>Bacteria</taxon>
        <taxon>Pseudomonadati</taxon>
        <taxon>Spirochaetota</taxon>
        <taxon>Spirochaetia</taxon>
        <taxon>Leptospirales</taxon>
        <taxon>Leptospiraceae</taxon>
        <taxon>Leptospira</taxon>
    </lineage>
</organism>
<protein>
    <submittedName>
        <fullName evidence="3">DDE transposase</fullName>
    </submittedName>
</protein>
<accession>A0ABX4YGP1</accession>
<evidence type="ECO:0000313" key="3">
    <source>
        <dbReference type="EMBL" id="PNV74437.1"/>
    </source>
</evidence>
<dbReference type="Proteomes" id="UP000094669">
    <property type="component" value="Unassembled WGS sequence"/>
</dbReference>
<name>A0ABX4YGP1_9LEPT</name>
<feature type="domain" description="Transposase DDE" evidence="2">
    <location>
        <begin position="355"/>
        <end position="495"/>
    </location>
</feature>
<keyword evidence="4" id="KW-1185">Reference proteome</keyword>
<dbReference type="PANTHER" id="PTHR33408:SF2">
    <property type="entry name" value="TRANSPOSASE DDE DOMAIN-CONTAINING PROTEIN"/>
    <property type="match status" value="1"/>
</dbReference>
<feature type="domain" description="Transposase InsH N-terminal" evidence="1">
    <location>
        <begin position="19"/>
        <end position="110"/>
    </location>
</feature>
<evidence type="ECO:0000259" key="1">
    <source>
        <dbReference type="Pfam" id="PF05598"/>
    </source>
</evidence>
<dbReference type="PANTHER" id="PTHR33408">
    <property type="entry name" value="TRANSPOSASE"/>
    <property type="match status" value="1"/>
</dbReference>
<dbReference type="RefSeq" id="WP_010410792.1">
    <property type="nucleotide sequence ID" value="NZ_MCRM02000014.1"/>
</dbReference>
<dbReference type="InterPro" id="IPR008490">
    <property type="entry name" value="Transposase_InsH_N"/>
</dbReference>
<dbReference type="Pfam" id="PF13751">
    <property type="entry name" value="DDE_Tnp_1_6"/>
    <property type="match status" value="1"/>
</dbReference>
<comment type="caution">
    <text evidence="3">The sequence shown here is derived from an EMBL/GenBank/DDBJ whole genome shotgun (WGS) entry which is preliminary data.</text>
</comment>
<reference evidence="3" key="1">
    <citation type="submission" date="2018-01" db="EMBL/GenBank/DDBJ databases">
        <title>Genomic characterization of Leptospira inadai serogroup Lyme isolated from captured rat in Brazil and comparative analysis with human reference strain.</title>
        <authorList>
            <person name="Moreno L.Z."/>
            <person name="Loureiro A.P."/>
            <person name="Miraglia F."/>
            <person name="Kremer F.S."/>
            <person name="Eslabao M.R."/>
            <person name="Dellagostin O.A."/>
            <person name="Lilenbaum W."/>
            <person name="Moreno A.M."/>
        </authorList>
    </citation>
    <scope>NUCLEOTIDE SEQUENCE [LARGE SCALE GENOMIC DNA]</scope>
    <source>
        <strain evidence="3">M34/99</strain>
    </source>
</reference>
<sequence length="500" mass="58613">MAKFKNTDPKQLRMYVLNFQELFGEGHPIHSFKKVIDRLDFEDFEKNYQNDETGRPAISPKKVISALFYSILIGNLSMRELCRLSKLRAELIYLLDGEELDHTFISKFRKTHKNEIEDLFSQTVFLGYESGYIDFETVSIDGTKIKANANSDDMGDLEKFETRLKQIEKVSKIKLREWERSADLEQTKLSKKTKDLERKAGKLKEAVEFLKKHKDRRRIHLYERNCDLQKKGNAFIVGYNAQAAVDSKSNMIVSQSVETGQADTKFTEKMIRKVEYCHLSLKSRDNDFRKIQYILDAGYASEANFRSLKDFDIYCPDQKVTRPFQAGRIPKVPDSAKRRPQFIKFAYERKSNRFTCPSGRELKFKAERFLRGDNRYLDYRSTNCNGCKLKHFCTKDRSKAILVNSNNLKNNYVHLSPSKNYQPNEMDNFYTMEMRKKLRHPQSRKIYSKRFPSIEGVFGAIKGSRRGYRFMTKGIEKVSLEWSERCSAHNIAKLCGFRYV</sequence>
<dbReference type="EMBL" id="MCRM02000014">
    <property type="protein sequence ID" value="PNV74437.1"/>
    <property type="molecule type" value="Genomic_DNA"/>
</dbReference>
<proteinExistence type="predicted"/>
<evidence type="ECO:0000313" key="4">
    <source>
        <dbReference type="Proteomes" id="UP000094669"/>
    </source>
</evidence>
<dbReference type="Pfam" id="PF05598">
    <property type="entry name" value="DUF772"/>
    <property type="match status" value="1"/>
</dbReference>
<dbReference type="InterPro" id="IPR025668">
    <property type="entry name" value="Tnp_DDE_dom"/>
</dbReference>